<dbReference type="Proteomes" id="UP000268007">
    <property type="component" value="Unassembled WGS sequence"/>
</dbReference>
<keyword evidence="3" id="KW-1185">Reference proteome</keyword>
<dbReference type="InterPro" id="IPR009492">
    <property type="entry name" value="TniQ"/>
</dbReference>
<organism evidence="2 3">
    <name type="scientific">Mucilaginibacter gracilis</name>
    <dbReference type="NCBI Taxonomy" id="423350"/>
    <lineage>
        <taxon>Bacteria</taxon>
        <taxon>Pseudomonadati</taxon>
        <taxon>Bacteroidota</taxon>
        <taxon>Sphingobacteriia</taxon>
        <taxon>Sphingobacteriales</taxon>
        <taxon>Sphingobacteriaceae</taxon>
        <taxon>Mucilaginibacter</taxon>
    </lineage>
</organism>
<evidence type="ECO:0000259" key="1">
    <source>
        <dbReference type="Pfam" id="PF06527"/>
    </source>
</evidence>
<evidence type="ECO:0000313" key="2">
    <source>
        <dbReference type="EMBL" id="RKR82075.1"/>
    </source>
</evidence>
<comment type="caution">
    <text evidence="2">The sequence shown here is derived from an EMBL/GenBank/DDBJ whole genome shotgun (WGS) entry which is preliminary data.</text>
</comment>
<evidence type="ECO:0000313" key="3">
    <source>
        <dbReference type="Proteomes" id="UP000268007"/>
    </source>
</evidence>
<accession>A0A495IZD3</accession>
<name>A0A495IZD3_9SPHI</name>
<dbReference type="AlphaFoldDB" id="A0A495IZD3"/>
<gene>
    <name evidence="2" type="ORF">BDD43_2242</name>
</gene>
<feature type="domain" description="TniQ" evidence="1">
    <location>
        <begin position="15"/>
        <end position="160"/>
    </location>
</feature>
<dbReference type="Pfam" id="PF06527">
    <property type="entry name" value="TniQ"/>
    <property type="match status" value="1"/>
</dbReference>
<dbReference type="EMBL" id="RBKU01000001">
    <property type="protein sequence ID" value="RKR82075.1"/>
    <property type="molecule type" value="Genomic_DNA"/>
</dbReference>
<protein>
    <submittedName>
        <fullName evidence="2">TniQ protein</fullName>
    </submittedName>
</protein>
<sequence length="449" mass="51985">MSMRLFEPGTKLLPGFCKPYPDELLTSWLTRIAHNHGMGMRELYQHIWPDHGPRVDIDSCIDVDQIYRLALATNCTENEVSETTLLGYRNNLFYEDRYARHGINWLLSGSRRDKWHPESHYSTGLMFCPQCLMNDGDAPYFRKQWRLATSILCERCGCFLIDNCPACHYGNSFLNIRMGIGSCGSLMETMIKCHTCGTNITDARVIPAPWSVRRLQSKLNDLIAGVSPLPIADARSYLRVLYYLSSMLLKKTFANRSQQRFVQHVLNANGLDQSCIEHNELALIHKAPVQTRTHIICAVFWLLDRWPYRIEAICQEAKVTFYDLCSFVPQAPGWFTGPLQKRLEGILRQPAPVKERRFITGQYYNGTLLNTRDQPESGQPFNELDYDLDFDDMYYTNCNLKYNAYENLLSECCTYETDNLSDDHVISELSLKPQYRSTDLWNLTVYDYL</sequence>
<proteinExistence type="predicted"/>
<dbReference type="OrthoDB" id="9036115at2"/>
<reference evidence="2 3" key="1">
    <citation type="submission" date="2018-10" db="EMBL/GenBank/DDBJ databases">
        <title>Genomic Encyclopedia of Archaeal and Bacterial Type Strains, Phase II (KMG-II): from individual species to whole genera.</title>
        <authorList>
            <person name="Goeker M."/>
        </authorList>
    </citation>
    <scope>NUCLEOTIDE SEQUENCE [LARGE SCALE GENOMIC DNA]</scope>
    <source>
        <strain evidence="2 3">DSM 18602</strain>
    </source>
</reference>